<dbReference type="PANTHER" id="PTHR48261:SF2">
    <property type="entry name" value="ACETYLGLUCOSAMINYLTRANSFERASE"/>
    <property type="match status" value="1"/>
</dbReference>
<feature type="domain" description="Glycosyl transferase 64" evidence="6">
    <location>
        <begin position="89"/>
        <end position="332"/>
    </location>
</feature>
<keyword evidence="5" id="KW-1133">Transmembrane helix</keyword>
<dbReference type="AlphaFoldDB" id="A0A3E2H1G5"/>
<feature type="non-terminal residue" evidence="7">
    <location>
        <position position="337"/>
    </location>
</feature>
<dbReference type="PANTHER" id="PTHR48261">
    <property type="entry name" value="ACETYLGLUCOSAMINYLTRANSFERASE"/>
    <property type="match status" value="1"/>
</dbReference>
<keyword evidence="3 5" id="KW-0472">Membrane</keyword>
<keyword evidence="4" id="KW-1015">Disulfide bond</keyword>
<feature type="non-terminal residue" evidence="7">
    <location>
        <position position="1"/>
    </location>
</feature>
<dbReference type="InterPro" id="IPR015338">
    <property type="entry name" value="GT64_dom"/>
</dbReference>
<evidence type="ECO:0000259" key="6">
    <source>
        <dbReference type="Pfam" id="PF09258"/>
    </source>
</evidence>
<comment type="subcellular location">
    <subcellularLocation>
        <location evidence="1">Membrane</location>
    </subcellularLocation>
</comment>
<dbReference type="InterPro" id="IPR029044">
    <property type="entry name" value="Nucleotide-diphossugar_trans"/>
</dbReference>
<name>A0A3E2H1G5_SCYLI</name>
<dbReference type="GO" id="GO:0016757">
    <property type="term" value="F:glycosyltransferase activity"/>
    <property type="evidence" value="ECO:0007669"/>
    <property type="project" value="InterPro"/>
</dbReference>
<dbReference type="Proteomes" id="UP000258309">
    <property type="component" value="Unassembled WGS sequence"/>
</dbReference>
<dbReference type="GO" id="GO:0016020">
    <property type="term" value="C:membrane"/>
    <property type="evidence" value="ECO:0007669"/>
    <property type="project" value="UniProtKB-SubCell"/>
</dbReference>
<dbReference type="SUPFAM" id="SSF53448">
    <property type="entry name" value="Nucleotide-diphospho-sugar transferases"/>
    <property type="match status" value="1"/>
</dbReference>
<keyword evidence="5" id="KW-0812">Transmembrane</keyword>
<comment type="caution">
    <text evidence="7">The sequence shown here is derived from an EMBL/GenBank/DDBJ whole genome shotgun (WGS) entry which is preliminary data.</text>
</comment>
<evidence type="ECO:0000313" key="8">
    <source>
        <dbReference type="Proteomes" id="UP000258309"/>
    </source>
</evidence>
<feature type="transmembrane region" description="Helical" evidence="5">
    <location>
        <begin position="15"/>
        <end position="35"/>
    </location>
</feature>
<dbReference type="OMA" id="HYQGVPH"/>
<organism evidence="7 8">
    <name type="scientific">Scytalidium lignicola</name>
    <name type="common">Hyphomycete</name>
    <dbReference type="NCBI Taxonomy" id="5539"/>
    <lineage>
        <taxon>Eukaryota</taxon>
        <taxon>Fungi</taxon>
        <taxon>Dikarya</taxon>
        <taxon>Ascomycota</taxon>
        <taxon>Pezizomycotina</taxon>
        <taxon>Leotiomycetes</taxon>
        <taxon>Leotiomycetes incertae sedis</taxon>
        <taxon>Scytalidium</taxon>
    </lineage>
</organism>
<dbReference type="Gene3D" id="3.90.550.10">
    <property type="entry name" value="Spore Coat Polysaccharide Biosynthesis Protein SpsA, Chain A"/>
    <property type="match status" value="1"/>
</dbReference>
<keyword evidence="8" id="KW-1185">Reference proteome</keyword>
<reference evidence="7 8" key="1">
    <citation type="submission" date="2018-05" db="EMBL/GenBank/DDBJ databases">
        <title>Draft genome sequence of Scytalidium lignicola DSM 105466, a ubiquitous saprotrophic fungus.</title>
        <authorList>
            <person name="Buettner E."/>
            <person name="Gebauer A.M."/>
            <person name="Hofrichter M."/>
            <person name="Liers C."/>
            <person name="Kellner H."/>
        </authorList>
    </citation>
    <scope>NUCLEOTIDE SEQUENCE [LARGE SCALE GENOMIC DNA]</scope>
    <source>
        <strain evidence="7 8">DSM 105466</strain>
    </source>
</reference>
<dbReference type="Pfam" id="PF09258">
    <property type="entry name" value="Glyco_transf_64"/>
    <property type="match status" value="1"/>
</dbReference>
<proteinExistence type="predicted"/>
<dbReference type="OrthoDB" id="3517086at2759"/>
<protein>
    <recommendedName>
        <fullName evidence="6">Glycosyl transferase 64 domain-containing protein</fullName>
    </recommendedName>
</protein>
<evidence type="ECO:0000256" key="2">
    <source>
        <dbReference type="ARBA" id="ARBA00022679"/>
    </source>
</evidence>
<dbReference type="EMBL" id="NCSJ02000219">
    <property type="protein sequence ID" value="RFU27171.1"/>
    <property type="molecule type" value="Genomic_DNA"/>
</dbReference>
<accession>A0A3E2H1G5</accession>
<keyword evidence="2" id="KW-0808">Transferase</keyword>
<evidence type="ECO:0000256" key="1">
    <source>
        <dbReference type="ARBA" id="ARBA00004370"/>
    </source>
</evidence>
<evidence type="ECO:0000313" key="7">
    <source>
        <dbReference type="EMBL" id="RFU27171.1"/>
    </source>
</evidence>
<evidence type="ECO:0000256" key="5">
    <source>
        <dbReference type="SAM" id="Phobius"/>
    </source>
</evidence>
<evidence type="ECO:0000256" key="4">
    <source>
        <dbReference type="ARBA" id="ARBA00023157"/>
    </source>
</evidence>
<gene>
    <name evidence="7" type="ORF">B7463_g9162</name>
</gene>
<evidence type="ECO:0000256" key="3">
    <source>
        <dbReference type="ARBA" id="ARBA00023136"/>
    </source>
</evidence>
<sequence length="337" mass="38174">MSTVEFLSRPKSIQFWRVVVIAGVFWFTVTFIYLAKSNSRTDTSVQDAGQGATATQKALSCSNAEYSQSALEFSQLAELKYGNLTMDNFTIVMSTYDRPTAQNKALTALLNPIIPTLSEVVVIWNHIGKPTPGDFVSKHGVPVKYRASRVNSLNEKFRLDPDFPYRTRAILLANDNVYYKPPDLEFAFHTWKTFGRNRVTGAISRCSNQNSRTGKWDYNLCEHKDEYSMVLTNLAFVDISFMDYYSSDRDPRMPLVRDYIDDISNCEDIAMNFVTSMLTCEAPLLVKGKDNYESYDPGQVKSGHMETRSKCVNDFIEIFGGMALIKEHARIELGPLA</sequence>
<dbReference type="InterPro" id="IPR004263">
    <property type="entry name" value="Exostosin"/>
</dbReference>